<feature type="compositionally biased region" description="Basic and acidic residues" evidence="1">
    <location>
        <begin position="57"/>
        <end position="93"/>
    </location>
</feature>
<name>A0A9J6FDE1_HAELO</name>
<feature type="compositionally biased region" description="Basic and acidic residues" evidence="1">
    <location>
        <begin position="103"/>
        <end position="114"/>
    </location>
</feature>
<organism evidence="2 3">
    <name type="scientific">Haemaphysalis longicornis</name>
    <name type="common">Bush tick</name>
    <dbReference type="NCBI Taxonomy" id="44386"/>
    <lineage>
        <taxon>Eukaryota</taxon>
        <taxon>Metazoa</taxon>
        <taxon>Ecdysozoa</taxon>
        <taxon>Arthropoda</taxon>
        <taxon>Chelicerata</taxon>
        <taxon>Arachnida</taxon>
        <taxon>Acari</taxon>
        <taxon>Parasitiformes</taxon>
        <taxon>Ixodida</taxon>
        <taxon>Ixodoidea</taxon>
        <taxon>Ixodidae</taxon>
        <taxon>Haemaphysalinae</taxon>
        <taxon>Haemaphysalis</taxon>
    </lineage>
</organism>
<comment type="caution">
    <text evidence="2">The sequence shown here is derived from an EMBL/GenBank/DDBJ whole genome shotgun (WGS) entry which is preliminary data.</text>
</comment>
<protein>
    <submittedName>
        <fullName evidence="2">Uncharacterized protein</fullName>
    </submittedName>
</protein>
<dbReference type="Proteomes" id="UP000821853">
    <property type="component" value="Chromosome 1"/>
</dbReference>
<evidence type="ECO:0000313" key="3">
    <source>
        <dbReference type="Proteomes" id="UP000821853"/>
    </source>
</evidence>
<accession>A0A9J6FDE1</accession>
<sequence length="258" mass="28578">MDAVGQKCCREKQGRCAPGLICGTSPDVGAHAHTHRAVARSVGSLLSRALRIAHTRDDSGKKRLRGEGRERCGDRTGEARRRNEIARDPETKLGRRSRRPRQREKQCEANEWREHRRGRRSAQQVIGELHALTHQSISADLRHGKVCARVHGSGDAHKSCGKLAGPEPASPISWRSRRLSSHPRVDCALPAALACFLRISVNVSPAWGRLCMVNPKLELPIFLIPTTLEPAIGGTELKNECQGTKSFFRRLLILFCAS</sequence>
<evidence type="ECO:0000313" key="2">
    <source>
        <dbReference type="EMBL" id="KAH9360899.1"/>
    </source>
</evidence>
<dbReference type="EMBL" id="JABSTR010000001">
    <property type="protein sequence ID" value="KAH9360899.1"/>
    <property type="molecule type" value="Genomic_DNA"/>
</dbReference>
<evidence type="ECO:0000256" key="1">
    <source>
        <dbReference type="SAM" id="MobiDB-lite"/>
    </source>
</evidence>
<dbReference type="AlphaFoldDB" id="A0A9J6FDE1"/>
<proteinExistence type="predicted"/>
<reference evidence="2 3" key="1">
    <citation type="journal article" date="2020" name="Cell">
        <title>Large-Scale Comparative Analyses of Tick Genomes Elucidate Their Genetic Diversity and Vector Capacities.</title>
        <authorList>
            <consortium name="Tick Genome and Microbiome Consortium (TIGMIC)"/>
            <person name="Jia N."/>
            <person name="Wang J."/>
            <person name="Shi W."/>
            <person name="Du L."/>
            <person name="Sun Y."/>
            <person name="Zhan W."/>
            <person name="Jiang J.F."/>
            <person name="Wang Q."/>
            <person name="Zhang B."/>
            <person name="Ji P."/>
            <person name="Bell-Sakyi L."/>
            <person name="Cui X.M."/>
            <person name="Yuan T.T."/>
            <person name="Jiang B.G."/>
            <person name="Yang W.F."/>
            <person name="Lam T.T."/>
            <person name="Chang Q.C."/>
            <person name="Ding S.J."/>
            <person name="Wang X.J."/>
            <person name="Zhu J.G."/>
            <person name="Ruan X.D."/>
            <person name="Zhao L."/>
            <person name="Wei J.T."/>
            <person name="Ye R.Z."/>
            <person name="Que T.C."/>
            <person name="Du C.H."/>
            <person name="Zhou Y.H."/>
            <person name="Cheng J.X."/>
            <person name="Dai P.F."/>
            <person name="Guo W.B."/>
            <person name="Han X.H."/>
            <person name="Huang E.J."/>
            <person name="Li L.F."/>
            <person name="Wei W."/>
            <person name="Gao Y.C."/>
            <person name="Liu J.Z."/>
            <person name="Shao H.Z."/>
            <person name="Wang X."/>
            <person name="Wang C.C."/>
            <person name="Yang T.C."/>
            <person name="Huo Q.B."/>
            <person name="Li W."/>
            <person name="Chen H.Y."/>
            <person name="Chen S.E."/>
            <person name="Zhou L.G."/>
            <person name="Ni X.B."/>
            <person name="Tian J.H."/>
            <person name="Sheng Y."/>
            <person name="Liu T."/>
            <person name="Pan Y.S."/>
            <person name="Xia L.Y."/>
            <person name="Li J."/>
            <person name="Zhao F."/>
            <person name="Cao W.C."/>
        </authorList>
    </citation>
    <scope>NUCLEOTIDE SEQUENCE [LARGE SCALE GENOMIC DNA]</scope>
    <source>
        <strain evidence="2">HaeL-2018</strain>
    </source>
</reference>
<gene>
    <name evidence="2" type="ORF">HPB48_003602</name>
</gene>
<keyword evidence="3" id="KW-1185">Reference proteome</keyword>
<feature type="region of interest" description="Disordered" evidence="1">
    <location>
        <begin position="57"/>
        <end position="120"/>
    </location>
</feature>
<dbReference type="VEuPathDB" id="VectorBase:HLOH_040157"/>